<dbReference type="OrthoDB" id="515811at2"/>
<evidence type="ECO:0008006" key="3">
    <source>
        <dbReference type="Google" id="ProtNLM"/>
    </source>
</evidence>
<dbReference type="AlphaFoldDB" id="A0A2T1EK46"/>
<proteinExistence type="predicted"/>
<comment type="caution">
    <text evidence="1">The sequence shown here is derived from an EMBL/GenBank/DDBJ whole genome shotgun (WGS) entry which is preliminary data.</text>
</comment>
<accession>A0A2T1EK46</accession>
<dbReference type="RefSeq" id="WP_106255156.1">
    <property type="nucleotide sequence ID" value="NZ_CAWNSW010000058.1"/>
</dbReference>
<dbReference type="EMBL" id="PVWK01000021">
    <property type="protein sequence ID" value="PSB33094.1"/>
    <property type="molecule type" value="Genomic_DNA"/>
</dbReference>
<gene>
    <name evidence="1" type="ORF">C7B82_04670</name>
</gene>
<name>A0A2T1EK46_9CYAN</name>
<reference evidence="2" key="1">
    <citation type="submission" date="2018-02" db="EMBL/GenBank/DDBJ databases">
        <authorList>
            <person name="Moore K."/>
            <person name="Momper L."/>
        </authorList>
    </citation>
    <scope>NUCLEOTIDE SEQUENCE [LARGE SCALE GENOMIC DNA]</scope>
    <source>
        <strain evidence="2">ULC18</strain>
    </source>
</reference>
<protein>
    <recommendedName>
        <fullName evidence="3">Competence protein ComFB</fullName>
    </recommendedName>
</protein>
<evidence type="ECO:0000313" key="1">
    <source>
        <dbReference type="EMBL" id="PSB33094.1"/>
    </source>
</evidence>
<keyword evidence="2" id="KW-1185">Reference proteome</keyword>
<sequence length="118" mass="13200">MTKALVNLTLPTVVGEIEQIVETYPHHPYQQAFANPDIRQELIAYVLSQIHNAYVAVEEGEPIAADSETTPALDESETHLKSFIHEGMQQVLQAHPELVSHEIPDAADEYLPTSHWFG</sequence>
<evidence type="ECO:0000313" key="2">
    <source>
        <dbReference type="Proteomes" id="UP000239576"/>
    </source>
</evidence>
<organism evidence="1 2">
    <name type="scientific">Stenomitos frigidus ULC18</name>
    <dbReference type="NCBI Taxonomy" id="2107698"/>
    <lineage>
        <taxon>Bacteria</taxon>
        <taxon>Bacillati</taxon>
        <taxon>Cyanobacteriota</taxon>
        <taxon>Cyanophyceae</taxon>
        <taxon>Leptolyngbyales</taxon>
        <taxon>Leptolyngbyaceae</taxon>
        <taxon>Stenomitos</taxon>
    </lineage>
</organism>
<dbReference type="Proteomes" id="UP000239576">
    <property type="component" value="Unassembled WGS sequence"/>
</dbReference>
<reference evidence="1 2" key="2">
    <citation type="submission" date="2018-03" db="EMBL/GenBank/DDBJ databases">
        <title>The ancient ancestry and fast evolution of plastids.</title>
        <authorList>
            <person name="Moore K.R."/>
            <person name="Magnabosco C."/>
            <person name="Momper L."/>
            <person name="Gold D.A."/>
            <person name="Bosak T."/>
            <person name="Fournier G.P."/>
        </authorList>
    </citation>
    <scope>NUCLEOTIDE SEQUENCE [LARGE SCALE GENOMIC DNA]</scope>
    <source>
        <strain evidence="1 2">ULC18</strain>
    </source>
</reference>